<protein>
    <submittedName>
        <fullName evidence="1">Uncharacterized protein</fullName>
    </submittedName>
</protein>
<gene>
    <name evidence="1" type="ORF">PIB30_089863</name>
</gene>
<dbReference type="EMBL" id="JASCZI010152737">
    <property type="protein sequence ID" value="MED6176608.1"/>
    <property type="molecule type" value="Genomic_DNA"/>
</dbReference>
<sequence length="71" mass="8183">MSTVKRKESLARVCCKTNTVHRDRAECSVVFIRTLGAHHHLGRVIARLNKKLNLIIKITSQVKFENYNPTH</sequence>
<name>A0ABU6VV78_9FABA</name>
<keyword evidence="2" id="KW-1185">Reference proteome</keyword>
<organism evidence="1 2">
    <name type="scientific">Stylosanthes scabra</name>
    <dbReference type="NCBI Taxonomy" id="79078"/>
    <lineage>
        <taxon>Eukaryota</taxon>
        <taxon>Viridiplantae</taxon>
        <taxon>Streptophyta</taxon>
        <taxon>Embryophyta</taxon>
        <taxon>Tracheophyta</taxon>
        <taxon>Spermatophyta</taxon>
        <taxon>Magnoliopsida</taxon>
        <taxon>eudicotyledons</taxon>
        <taxon>Gunneridae</taxon>
        <taxon>Pentapetalae</taxon>
        <taxon>rosids</taxon>
        <taxon>fabids</taxon>
        <taxon>Fabales</taxon>
        <taxon>Fabaceae</taxon>
        <taxon>Papilionoideae</taxon>
        <taxon>50 kb inversion clade</taxon>
        <taxon>dalbergioids sensu lato</taxon>
        <taxon>Dalbergieae</taxon>
        <taxon>Pterocarpus clade</taxon>
        <taxon>Stylosanthes</taxon>
    </lineage>
</organism>
<accession>A0ABU6VV78</accession>
<comment type="caution">
    <text evidence="1">The sequence shown here is derived from an EMBL/GenBank/DDBJ whole genome shotgun (WGS) entry which is preliminary data.</text>
</comment>
<dbReference type="Proteomes" id="UP001341840">
    <property type="component" value="Unassembled WGS sequence"/>
</dbReference>
<reference evidence="1 2" key="1">
    <citation type="journal article" date="2023" name="Plants (Basel)">
        <title>Bridging the Gap: Combining Genomics and Transcriptomics Approaches to Understand Stylosanthes scabra, an Orphan Legume from the Brazilian Caatinga.</title>
        <authorList>
            <person name="Ferreira-Neto J.R.C."/>
            <person name="da Silva M.D."/>
            <person name="Binneck E."/>
            <person name="de Melo N.F."/>
            <person name="da Silva R.H."/>
            <person name="de Melo A.L.T.M."/>
            <person name="Pandolfi V."/>
            <person name="Bustamante F.O."/>
            <person name="Brasileiro-Vidal A.C."/>
            <person name="Benko-Iseppon A.M."/>
        </authorList>
    </citation>
    <scope>NUCLEOTIDE SEQUENCE [LARGE SCALE GENOMIC DNA]</scope>
    <source>
        <tissue evidence="1">Leaves</tissue>
    </source>
</reference>
<proteinExistence type="predicted"/>
<evidence type="ECO:0000313" key="2">
    <source>
        <dbReference type="Proteomes" id="UP001341840"/>
    </source>
</evidence>
<evidence type="ECO:0000313" key="1">
    <source>
        <dbReference type="EMBL" id="MED6176608.1"/>
    </source>
</evidence>